<evidence type="ECO:0000259" key="2">
    <source>
        <dbReference type="Pfam" id="PF07727"/>
    </source>
</evidence>
<feature type="compositionally biased region" description="Acidic residues" evidence="1">
    <location>
        <begin position="776"/>
        <end position="849"/>
    </location>
</feature>
<dbReference type="InterPro" id="IPR043502">
    <property type="entry name" value="DNA/RNA_pol_sf"/>
</dbReference>
<feature type="compositionally biased region" description="Basic and acidic residues" evidence="1">
    <location>
        <begin position="853"/>
        <end position="866"/>
    </location>
</feature>
<dbReference type="InterPro" id="IPR013103">
    <property type="entry name" value="RVT_2"/>
</dbReference>
<feature type="region of interest" description="Disordered" evidence="1">
    <location>
        <begin position="731"/>
        <end position="866"/>
    </location>
</feature>
<sequence>MRNDPLFGVPIPEVTSAQSSSTVSPHIIMQSDHQIPQHNKKWTKDHPLHNIIGQLSRPVSTRLQLHEQALFFYYDAFLTSVESKTYKDALTQSCWIEAMQDKLNKFERLEVWKLVHRPDKVMVITLKWIYKVKLDELRGILKNKARLVARGYHQEEGIEFEESFASVARLEVIWIFLAYAAYKNMVVNQMDVKTAFLNGNLREEVYVSQPDGFVDQNNPNHVYKLKKALYRLKQVPRAWYDMLSLFLISQDLSKGSLDPTLFICRNGNNLLMISQSPRGIFINQSKYAFESLNKYGFESCDPVDTLMVEKSKLDEDKERKAVDPSHYRGMIGTFLYLTASRPDLQFGICMCARYQARPTKKHIHAHLQMRIMLVAKILAAVHLMRSQITDYGLGFNKIPMYCDNKSVIALCCNNVQHSRSKHIDIRYHFIKEQVENGVIELYFVNTKYQLADLFTKALGRDRIEFLINKLGMRSFMPETLKQLTDEVDETMDTTINQQVAMDEALVPHARRLRIGRSNFHLLSDIKSKESTLQLVYDVLRILGDSHCSSSFYSFKMDNKKHIVNLESFREMLHICPRLPHQPFVEPPFEEEIMAFFWFLRYSGAIRRLTDVNINKLHQSWRSFAAIINMCLTGKSSCYDSLRLSQAQILWGLYHKRNLKFAYLMWEDLVYQVEHKDTKKSNEMYYPRFTKVIIHHFMSKDLSIPRKNKVNWHYVKDDHMFTMIKLKTRSSSDTTITPSTAAAGPRLTTFKKGKQAAKASKAKNEGSGSIPGVPDVPTDESEEEISWNSTDEEGDDKDDDDEGDDGNDGEEGDDDEHHDDDARDDDDLEDEGNDEDDDKESSDDEDEESFDPISKTHENSDDEGHGRDIQTTQEIKDSHVTLTPVNPDGQQQSSSVSSQFMTSMLNPTPDAGMESIFETTSQMDVQTPTSVAPLLMFAPTLTPSTIATITTTIQAPTPPITAPSTLLQDLPNFGSLFGFDNQLKILEANFSKFIQTNQFARAVSSILGIVQRYMDQQMNEAVKVKEQVKVQVSKILPKIEHTVNEQLEAKVITRSSNSSKTSYVVVVDLSEMELKKILIEKMEGNKSIHRSNEQRNLYKARVEAYESNKIILDTYGDTVTLKRRRDDDADKDEEPFVGPDRGPRDVEKERSLSQQALQRRKLPGALASQHKGLNLDRCRQASLLQQRSLCRLPLRWKRPHIQRVMQKSVELEFFLEEVYKATTHQLDWVNPKGQQYPHNLLKPLPLIPNNRGRCVIPFDHFINNDLEYLRGGASSSKHTISVTKTKAADYGHIKWIEDLVPRTMWIQEPIGYDKIIAVTELKIIKWHNYKHLDWITLTNLIVEKRFAFNVSLRMFTRSIVIQRRVEDLQLGVESYEKKLNLTKLNTYRSDLKRKEAYIAYSNLRGFIYQNKDKHNRLMRIDELHKFSDGTLIDVRTALDDRLKGI</sequence>
<dbReference type="EMBL" id="BKCJ010010925">
    <property type="protein sequence ID" value="GEU93764.1"/>
    <property type="molecule type" value="Genomic_DNA"/>
</dbReference>
<dbReference type="SUPFAM" id="SSF56672">
    <property type="entry name" value="DNA/RNA polymerases"/>
    <property type="match status" value="1"/>
</dbReference>
<reference evidence="3" key="1">
    <citation type="journal article" date="2019" name="Sci. Rep.">
        <title>Draft genome of Tanacetum cinerariifolium, the natural source of mosquito coil.</title>
        <authorList>
            <person name="Yamashiro T."/>
            <person name="Shiraishi A."/>
            <person name="Satake H."/>
            <person name="Nakayama K."/>
        </authorList>
    </citation>
    <scope>NUCLEOTIDE SEQUENCE</scope>
</reference>
<feature type="compositionally biased region" description="Low complexity" evidence="1">
    <location>
        <begin position="889"/>
        <end position="898"/>
    </location>
</feature>
<dbReference type="PANTHER" id="PTHR11439:SF483">
    <property type="entry name" value="PEPTIDE SYNTHASE GLIP-LIKE, PUTATIVE (AFU_ORTHOLOGUE AFUA_3G12920)-RELATED"/>
    <property type="match status" value="1"/>
</dbReference>
<comment type="caution">
    <text evidence="3">The sequence shown here is derived from an EMBL/GenBank/DDBJ whole genome shotgun (WGS) entry which is preliminary data.</text>
</comment>
<gene>
    <name evidence="3" type="ORF">Tci_065742</name>
</gene>
<feature type="region of interest" description="Disordered" evidence="1">
    <location>
        <begin position="880"/>
        <end position="906"/>
    </location>
</feature>
<name>A0A6L2PAR8_TANCI</name>
<feature type="compositionally biased region" description="Basic and acidic residues" evidence="1">
    <location>
        <begin position="1140"/>
        <end position="1150"/>
    </location>
</feature>
<dbReference type="Pfam" id="PF07727">
    <property type="entry name" value="RVT_2"/>
    <property type="match status" value="1"/>
</dbReference>
<protein>
    <submittedName>
        <fullName evidence="3">Retrovirus-related Pol polyprotein from transposon TNT 1-94</fullName>
    </submittedName>
</protein>
<feature type="domain" description="Reverse transcriptase Ty1/copia-type" evidence="2">
    <location>
        <begin position="110"/>
        <end position="280"/>
    </location>
</feature>
<organism evidence="3">
    <name type="scientific">Tanacetum cinerariifolium</name>
    <name type="common">Dalmatian daisy</name>
    <name type="synonym">Chrysanthemum cinerariifolium</name>
    <dbReference type="NCBI Taxonomy" id="118510"/>
    <lineage>
        <taxon>Eukaryota</taxon>
        <taxon>Viridiplantae</taxon>
        <taxon>Streptophyta</taxon>
        <taxon>Embryophyta</taxon>
        <taxon>Tracheophyta</taxon>
        <taxon>Spermatophyta</taxon>
        <taxon>Magnoliopsida</taxon>
        <taxon>eudicotyledons</taxon>
        <taxon>Gunneridae</taxon>
        <taxon>Pentapetalae</taxon>
        <taxon>asterids</taxon>
        <taxon>campanulids</taxon>
        <taxon>Asterales</taxon>
        <taxon>Asteraceae</taxon>
        <taxon>Asteroideae</taxon>
        <taxon>Anthemideae</taxon>
        <taxon>Anthemidinae</taxon>
        <taxon>Tanacetum</taxon>
    </lineage>
</organism>
<dbReference type="PANTHER" id="PTHR11439">
    <property type="entry name" value="GAG-POL-RELATED RETROTRANSPOSON"/>
    <property type="match status" value="1"/>
</dbReference>
<evidence type="ECO:0000256" key="1">
    <source>
        <dbReference type="SAM" id="MobiDB-lite"/>
    </source>
</evidence>
<proteinExistence type="predicted"/>
<dbReference type="CDD" id="cd09272">
    <property type="entry name" value="RNase_HI_RT_Ty1"/>
    <property type="match status" value="1"/>
</dbReference>
<evidence type="ECO:0000313" key="3">
    <source>
        <dbReference type="EMBL" id="GEU93764.1"/>
    </source>
</evidence>
<feature type="region of interest" description="Disordered" evidence="1">
    <location>
        <begin position="1122"/>
        <end position="1162"/>
    </location>
</feature>
<accession>A0A6L2PAR8</accession>